<reference evidence="8" key="1">
    <citation type="journal article" date="2020" name="MBio">
        <title>Horizontal gene transfer to a defensive symbiont with a reduced genome amongst a multipartite beetle microbiome.</title>
        <authorList>
            <person name="Waterworth S.C."/>
            <person name="Florez L.V."/>
            <person name="Rees E.R."/>
            <person name="Hertweck C."/>
            <person name="Kaltenpoth M."/>
            <person name="Kwan J.C."/>
        </authorList>
    </citation>
    <scope>NUCLEOTIDE SEQUENCE [LARGE SCALE GENOMIC DNA]</scope>
</reference>
<accession>A0A7V8FQ73</accession>
<evidence type="ECO:0000256" key="1">
    <source>
        <dbReference type="ARBA" id="ARBA00004141"/>
    </source>
</evidence>
<dbReference type="Proteomes" id="UP000461670">
    <property type="component" value="Unassembled WGS sequence"/>
</dbReference>
<evidence type="ECO:0000256" key="5">
    <source>
        <dbReference type="ARBA" id="ARBA00023136"/>
    </source>
</evidence>
<feature type="transmembrane region" description="Helical" evidence="6">
    <location>
        <begin position="153"/>
        <end position="173"/>
    </location>
</feature>
<sequence length="281" mass="29334">MGSSWLAPFLIMLREGLEAALIISIVATYLAQTGRRAWMPVMGVGIFLAAAMALYVGAALQWLAAEFPQKQQELFEALVGFLAVAMLTSMVLWMSGSGQAMAARLRGAVAQATAGGGAGSAWALVGMVFLAVAREGLESVFFLLAVFQQGAGWQAPAGALAGVAVAVVVGWLLYRGGIRLNLRRFFGATALLIVLVAAGLLAGSLRKLHEAGVWNIGQQPVADFSAVLPPDSVLGSVLSGLLGYQAHPVVSEAVVYLAYLVVCGALLAWRARRPVAARRAA</sequence>
<dbReference type="Pfam" id="PF03239">
    <property type="entry name" value="FTR1"/>
    <property type="match status" value="1"/>
</dbReference>
<evidence type="ECO:0000256" key="4">
    <source>
        <dbReference type="ARBA" id="ARBA00022989"/>
    </source>
</evidence>
<proteinExistence type="inferred from homology"/>
<dbReference type="EMBL" id="WNDQ01000013">
    <property type="protein sequence ID" value="KAF1022281.1"/>
    <property type="molecule type" value="Genomic_DNA"/>
</dbReference>
<feature type="transmembrane region" description="Helical" evidence="6">
    <location>
        <begin position="249"/>
        <end position="269"/>
    </location>
</feature>
<keyword evidence="3 6" id="KW-0812">Transmembrane</keyword>
<feature type="transmembrane region" description="Helical" evidence="6">
    <location>
        <begin position="77"/>
        <end position="96"/>
    </location>
</feature>
<protein>
    <submittedName>
        <fullName evidence="7">Ferrous iron permease EfeU</fullName>
    </submittedName>
</protein>
<evidence type="ECO:0000313" key="8">
    <source>
        <dbReference type="Proteomes" id="UP000461670"/>
    </source>
</evidence>
<comment type="similarity">
    <text evidence="2">Belongs to the oxidase-dependent Fe transporter (OFeT) (TC 9.A.10.1) family.</text>
</comment>
<dbReference type="PANTHER" id="PTHR31632">
    <property type="entry name" value="IRON TRANSPORTER FTH1"/>
    <property type="match status" value="1"/>
</dbReference>
<evidence type="ECO:0000256" key="2">
    <source>
        <dbReference type="ARBA" id="ARBA00008333"/>
    </source>
</evidence>
<comment type="caution">
    <text evidence="7">The sequence shown here is derived from an EMBL/GenBank/DDBJ whole genome shotgun (WGS) entry which is preliminary data.</text>
</comment>
<dbReference type="AlphaFoldDB" id="A0A7V8FQ73"/>
<keyword evidence="4 6" id="KW-1133">Transmembrane helix</keyword>
<comment type="subcellular location">
    <subcellularLocation>
        <location evidence="1">Membrane</location>
        <topology evidence="1">Multi-pass membrane protein</topology>
    </subcellularLocation>
</comment>
<feature type="transmembrane region" description="Helical" evidence="6">
    <location>
        <begin position="6"/>
        <end position="31"/>
    </location>
</feature>
<keyword evidence="5 6" id="KW-0472">Membrane</keyword>
<feature type="transmembrane region" description="Helical" evidence="6">
    <location>
        <begin position="43"/>
        <end position="65"/>
    </location>
</feature>
<name>A0A7V8FQ73_9BURK</name>
<feature type="transmembrane region" description="Helical" evidence="6">
    <location>
        <begin position="185"/>
        <end position="205"/>
    </location>
</feature>
<dbReference type="PANTHER" id="PTHR31632:SF2">
    <property type="entry name" value="PLASMA MEMBRANE IRON PERMEASE"/>
    <property type="match status" value="1"/>
</dbReference>
<evidence type="ECO:0000256" key="3">
    <source>
        <dbReference type="ARBA" id="ARBA00022692"/>
    </source>
</evidence>
<dbReference type="NCBIfam" id="NF041756">
    <property type="entry name" value="EfeU"/>
    <property type="match status" value="1"/>
</dbReference>
<feature type="transmembrane region" description="Helical" evidence="6">
    <location>
        <begin position="108"/>
        <end position="133"/>
    </location>
</feature>
<organism evidence="7 8">
    <name type="scientific">Paracidovorax wautersii</name>
    <dbReference type="NCBI Taxonomy" id="1177982"/>
    <lineage>
        <taxon>Bacteria</taxon>
        <taxon>Pseudomonadati</taxon>
        <taxon>Pseudomonadota</taxon>
        <taxon>Betaproteobacteria</taxon>
        <taxon>Burkholderiales</taxon>
        <taxon>Comamonadaceae</taxon>
        <taxon>Paracidovorax</taxon>
    </lineage>
</organism>
<evidence type="ECO:0000313" key="7">
    <source>
        <dbReference type="EMBL" id="KAF1022281.1"/>
    </source>
</evidence>
<dbReference type="GO" id="GO:0033573">
    <property type="term" value="C:high-affinity iron permease complex"/>
    <property type="evidence" value="ECO:0007669"/>
    <property type="project" value="InterPro"/>
</dbReference>
<gene>
    <name evidence="7" type="primary">efeU</name>
    <name evidence="7" type="ORF">GAK30_01252</name>
</gene>
<dbReference type="InterPro" id="IPR004923">
    <property type="entry name" value="FTR1/Fip1/EfeU"/>
</dbReference>
<dbReference type="GO" id="GO:0015093">
    <property type="term" value="F:ferrous iron transmembrane transporter activity"/>
    <property type="evidence" value="ECO:0007669"/>
    <property type="project" value="TreeGrafter"/>
</dbReference>
<evidence type="ECO:0000256" key="6">
    <source>
        <dbReference type="SAM" id="Phobius"/>
    </source>
</evidence>